<keyword evidence="3 10" id="KW-0813">Transport</keyword>
<evidence type="ECO:0000256" key="8">
    <source>
        <dbReference type="ARBA" id="ARBA00023170"/>
    </source>
</evidence>
<comment type="similarity">
    <text evidence="2 10 11">Belongs to the TonB-dependent receptor family.</text>
</comment>
<evidence type="ECO:0000256" key="2">
    <source>
        <dbReference type="ARBA" id="ARBA00009810"/>
    </source>
</evidence>
<keyword evidence="7 10" id="KW-0472">Membrane</keyword>
<dbReference type="Gene3D" id="2.170.130.10">
    <property type="entry name" value="TonB-dependent receptor, plug domain"/>
    <property type="match status" value="1"/>
</dbReference>
<comment type="caution">
    <text evidence="15">The sequence shown here is derived from an EMBL/GenBank/DDBJ whole genome shotgun (WGS) entry which is preliminary data.</text>
</comment>
<dbReference type="SUPFAM" id="SSF56935">
    <property type="entry name" value="Porins"/>
    <property type="match status" value="1"/>
</dbReference>
<proteinExistence type="inferred from homology"/>
<keyword evidence="16" id="KW-1185">Reference proteome</keyword>
<dbReference type="Proteomes" id="UP001495147">
    <property type="component" value="Unassembled WGS sequence"/>
</dbReference>
<evidence type="ECO:0000259" key="13">
    <source>
        <dbReference type="Pfam" id="PF00593"/>
    </source>
</evidence>
<keyword evidence="9 10" id="KW-0998">Cell outer membrane</keyword>
<keyword evidence="5 10" id="KW-0812">Transmembrane</keyword>
<evidence type="ECO:0000256" key="5">
    <source>
        <dbReference type="ARBA" id="ARBA00022692"/>
    </source>
</evidence>
<evidence type="ECO:0000256" key="3">
    <source>
        <dbReference type="ARBA" id="ARBA00022448"/>
    </source>
</evidence>
<dbReference type="Gene3D" id="2.40.170.20">
    <property type="entry name" value="TonB-dependent receptor, beta-barrel domain"/>
    <property type="match status" value="1"/>
</dbReference>
<accession>A0ABV0FZL4</accession>
<dbReference type="InterPro" id="IPR000531">
    <property type="entry name" value="Beta-barrel_TonB"/>
</dbReference>
<evidence type="ECO:0000256" key="10">
    <source>
        <dbReference type="PROSITE-ProRule" id="PRU01360"/>
    </source>
</evidence>
<keyword evidence="6 11" id="KW-0798">TonB box</keyword>
<dbReference type="PANTHER" id="PTHR47234">
    <property type="match status" value="1"/>
</dbReference>
<feature type="domain" description="TonB-dependent receptor plug" evidence="14">
    <location>
        <begin position="51"/>
        <end position="170"/>
    </location>
</feature>
<dbReference type="Pfam" id="PF07715">
    <property type="entry name" value="Plug"/>
    <property type="match status" value="1"/>
</dbReference>
<organism evidence="15 16">
    <name type="scientific">Roseateles paludis</name>
    <dbReference type="NCBI Taxonomy" id="3145238"/>
    <lineage>
        <taxon>Bacteria</taxon>
        <taxon>Pseudomonadati</taxon>
        <taxon>Pseudomonadota</taxon>
        <taxon>Betaproteobacteria</taxon>
        <taxon>Burkholderiales</taxon>
        <taxon>Sphaerotilaceae</taxon>
        <taxon>Roseateles</taxon>
    </lineage>
</organism>
<keyword evidence="8 15" id="KW-0675">Receptor</keyword>
<evidence type="ECO:0000313" key="16">
    <source>
        <dbReference type="Proteomes" id="UP001495147"/>
    </source>
</evidence>
<evidence type="ECO:0000256" key="9">
    <source>
        <dbReference type="ARBA" id="ARBA00023237"/>
    </source>
</evidence>
<dbReference type="Pfam" id="PF00593">
    <property type="entry name" value="TonB_dep_Rec_b-barrel"/>
    <property type="match status" value="1"/>
</dbReference>
<sequence>MKPSASLTPGRSSAIAAACVALLSAAPALAQEQPQQMDAVVVTGTLIRGTRTVGSPVVSLSRTDLERSPAATVVDLLRDLPQIANLGASDTHLSTTQNANQNVTAGSGINLRGLGPESTLVLVSGRRIAPGGVAGQYTDPSSIPALAVERLEVVTDGASATYGSDAVGGVVNLRLRRNFSGAEAMLRYGSADGMHQKQAGLIVGSQWTGGSAMLALDGNSRSELNATSRPFFTDDLRPWGGPDLRGFNAAPGNVQIGSTRYAIPAGQNGIGLAASRLVAGTANKQSAHQGVSVLPAQERNGGVFNVVQELNDSVTLTLEGFWSQRRFDRSISAVSGNYTVRATNPFFVTPVAGGTSEVINYSFYGDTGAAKSIGFERSQQFAAVLDFDLPARWRGNFHVAHSTTQNRNLIDIVNNNAVNTALADTNAATSLNLFCDGAAFKCNNPATIAGLIGYQDRNAKFSMLDFAARADGPLFSVPAGTVRAAVGLQSHQDKLPYFVINNTTTPTTATTRSVDNAASNPERKVQGVFAELNVPLVSAGMQVPLVQRLDMALAGRVEHYSDFGSAKTPKVGLSWVPHDGLEVRSTYSRAFRAPTMGDIDPVQGVVNVVDRVDANGTTSLRGLLYLGGNPSGLKPETATIKTFGLSFKPTSLRGLTASLDWFDIDYRNRILTPGNDVTVLQRPELAAYVNRAPTAAQLDAAKANPVYSGSQAESLNTIKFIVDGRRQNAGAVRQTGMDLALRYVTPSPIGQLTGGFTATYLSKYEQQFTPTTPMVGGLLNTLNNPLRLRGRLELGWAMDALASVSLFANHANAYTNASLATRPQVAALTTLDLNARLSLASWLPKEHIKDAALTLSVVNLSDKQPPYVQNGNLAFDPQTASAIGRMVSVGINGRW</sequence>
<feature type="domain" description="TonB-dependent receptor-like beta-barrel" evidence="13">
    <location>
        <begin position="328"/>
        <end position="860"/>
    </location>
</feature>
<feature type="signal peptide" evidence="12">
    <location>
        <begin position="1"/>
        <end position="30"/>
    </location>
</feature>
<name>A0ABV0FZL4_9BURK</name>
<evidence type="ECO:0000256" key="6">
    <source>
        <dbReference type="ARBA" id="ARBA00023077"/>
    </source>
</evidence>
<comment type="subcellular location">
    <subcellularLocation>
        <location evidence="1 10">Cell outer membrane</location>
        <topology evidence="1 10">Multi-pass membrane protein</topology>
    </subcellularLocation>
</comment>
<dbReference type="EMBL" id="JBDPZD010000001">
    <property type="protein sequence ID" value="MEO3690491.1"/>
    <property type="molecule type" value="Genomic_DNA"/>
</dbReference>
<evidence type="ECO:0000256" key="7">
    <source>
        <dbReference type="ARBA" id="ARBA00023136"/>
    </source>
</evidence>
<dbReference type="InterPro" id="IPR039426">
    <property type="entry name" value="TonB-dep_rcpt-like"/>
</dbReference>
<reference evidence="15 16" key="1">
    <citation type="submission" date="2024-05" db="EMBL/GenBank/DDBJ databases">
        <title>Roseateles sp. DJS-2-20 16S ribosomal RNA gene Genome sequencing and assembly.</title>
        <authorList>
            <person name="Woo H."/>
        </authorList>
    </citation>
    <scope>NUCLEOTIDE SEQUENCE [LARGE SCALE GENOMIC DNA]</scope>
    <source>
        <strain evidence="15 16">DJS-2-20</strain>
    </source>
</reference>
<evidence type="ECO:0000313" key="15">
    <source>
        <dbReference type="EMBL" id="MEO3690491.1"/>
    </source>
</evidence>
<evidence type="ECO:0000259" key="14">
    <source>
        <dbReference type="Pfam" id="PF07715"/>
    </source>
</evidence>
<protein>
    <submittedName>
        <fullName evidence="15">TonB-dependent receptor</fullName>
    </submittedName>
</protein>
<keyword evidence="12" id="KW-0732">Signal</keyword>
<gene>
    <name evidence="15" type="ORF">ABDJ85_03365</name>
</gene>
<evidence type="ECO:0000256" key="1">
    <source>
        <dbReference type="ARBA" id="ARBA00004571"/>
    </source>
</evidence>
<evidence type="ECO:0000256" key="12">
    <source>
        <dbReference type="SAM" id="SignalP"/>
    </source>
</evidence>
<dbReference type="PROSITE" id="PS52016">
    <property type="entry name" value="TONB_DEPENDENT_REC_3"/>
    <property type="match status" value="1"/>
</dbReference>
<dbReference type="RefSeq" id="WP_347703320.1">
    <property type="nucleotide sequence ID" value="NZ_JBDPZD010000001.1"/>
</dbReference>
<feature type="chain" id="PRO_5047182313" evidence="12">
    <location>
        <begin position="31"/>
        <end position="895"/>
    </location>
</feature>
<dbReference type="InterPro" id="IPR037066">
    <property type="entry name" value="Plug_dom_sf"/>
</dbReference>
<evidence type="ECO:0000256" key="11">
    <source>
        <dbReference type="RuleBase" id="RU003357"/>
    </source>
</evidence>
<evidence type="ECO:0000256" key="4">
    <source>
        <dbReference type="ARBA" id="ARBA00022452"/>
    </source>
</evidence>
<keyword evidence="4 10" id="KW-1134">Transmembrane beta strand</keyword>
<dbReference type="InterPro" id="IPR012910">
    <property type="entry name" value="Plug_dom"/>
</dbReference>
<dbReference type="PANTHER" id="PTHR47234:SF2">
    <property type="entry name" value="TONB-DEPENDENT RECEPTOR"/>
    <property type="match status" value="1"/>
</dbReference>
<dbReference type="InterPro" id="IPR036942">
    <property type="entry name" value="Beta-barrel_TonB_sf"/>
</dbReference>